<proteinExistence type="predicted"/>
<gene>
    <name evidence="1" type="ORF">GX51_07799</name>
</gene>
<organism evidence="1 2">
    <name type="scientific">Blastomyces parvus</name>
    <dbReference type="NCBI Taxonomy" id="2060905"/>
    <lineage>
        <taxon>Eukaryota</taxon>
        <taxon>Fungi</taxon>
        <taxon>Dikarya</taxon>
        <taxon>Ascomycota</taxon>
        <taxon>Pezizomycotina</taxon>
        <taxon>Eurotiomycetes</taxon>
        <taxon>Eurotiomycetidae</taxon>
        <taxon>Onygenales</taxon>
        <taxon>Ajellomycetaceae</taxon>
        <taxon>Blastomyces</taxon>
    </lineage>
</organism>
<dbReference type="EMBL" id="PDNC01000174">
    <property type="protein sequence ID" value="PGG96494.1"/>
    <property type="molecule type" value="Genomic_DNA"/>
</dbReference>
<name>A0A2B7WIM6_9EURO</name>
<keyword evidence="2" id="KW-1185">Reference proteome</keyword>
<dbReference type="Proteomes" id="UP000224080">
    <property type="component" value="Unassembled WGS sequence"/>
</dbReference>
<dbReference type="OrthoDB" id="10549687at2759"/>
<protein>
    <submittedName>
        <fullName evidence="1">Uncharacterized protein</fullName>
    </submittedName>
</protein>
<comment type="caution">
    <text evidence="1">The sequence shown here is derived from an EMBL/GenBank/DDBJ whole genome shotgun (WGS) entry which is preliminary data.</text>
</comment>
<accession>A0A2B7WIM6</accession>
<evidence type="ECO:0000313" key="1">
    <source>
        <dbReference type="EMBL" id="PGG96494.1"/>
    </source>
</evidence>
<evidence type="ECO:0000313" key="2">
    <source>
        <dbReference type="Proteomes" id="UP000224080"/>
    </source>
</evidence>
<dbReference type="AlphaFoldDB" id="A0A2B7WIM6"/>
<sequence>MQNVIFDKILDIEATISVNKNSDILKMIINKKLKSVINSIYLLNDETQLITDENENSANNSDSILSTFTDCSIILVEIKRSSD</sequence>
<reference evidence="1 2" key="1">
    <citation type="submission" date="2017-10" db="EMBL/GenBank/DDBJ databases">
        <title>Comparative genomics in systemic dimorphic fungi from Ajellomycetaceae.</title>
        <authorList>
            <person name="Munoz J.F."/>
            <person name="Mcewen J.G."/>
            <person name="Clay O.K."/>
            <person name="Cuomo C.A."/>
        </authorList>
    </citation>
    <scope>NUCLEOTIDE SEQUENCE [LARGE SCALE GENOMIC DNA]</scope>
    <source>
        <strain evidence="1 2">UAMH130</strain>
    </source>
</reference>